<evidence type="ECO:0000313" key="3">
    <source>
        <dbReference type="EMBL" id="MDQ2585517.1"/>
    </source>
</evidence>
<dbReference type="InterPro" id="IPR003718">
    <property type="entry name" value="OsmC/Ohr_fam"/>
</dbReference>
<dbReference type="Gene3D" id="3.30.300.20">
    <property type="match status" value="1"/>
</dbReference>
<feature type="compositionally biased region" description="Polar residues" evidence="2">
    <location>
        <begin position="41"/>
        <end position="54"/>
    </location>
</feature>
<protein>
    <recommendedName>
        <fullName evidence="5">Organic hydroperoxide reductase OsmC/OhrA</fullName>
    </recommendedName>
</protein>
<dbReference type="EMBL" id="NSDM01000006">
    <property type="protein sequence ID" value="MDQ2585517.1"/>
    <property type="molecule type" value="Genomic_DNA"/>
</dbReference>
<sequence length="170" mass="17314">MPPPSARPAGPQVRDHGRTGVIRSHDGGPGAIPVERGTHPPVTTATNLYSTTAVSGPGAVRVDDSELPVAAPPELGGPGGGWNSEQLYAAALATCLHQSIVLIASSGGDDTSGCTVSAGVTLRHEGAEKYDVEARLKVELPNVPEARRQDLVDLAVSHAPLIGGWPVGVA</sequence>
<dbReference type="InterPro" id="IPR015946">
    <property type="entry name" value="KH_dom-like_a/b"/>
</dbReference>
<comment type="similarity">
    <text evidence="1">Belongs to the OsmC/Ohr family.</text>
</comment>
<dbReference type="InterPro" id="IPR036102">
    <property type="entry name" value="OsmC/Ohrsf"/>
</dbReference>
<dbReference type="PANTHER" id="PTHR33797">
    <property type="entry name" value="ORGANIC HYDROPEROXIDE RESISTANCE PROTEIN-LIKE"/>
    <property type="match status" value="1"/>
</dbReference>
<reference evidence="3 4" key="1">
    <citation type="submission" date="2017-06" db="EMBL/GenBank/DDBJ databases">
        <title>Cultured bacterium strain Saccharothrix yanglingensis Hhs.015.</title>
        <authorList>
            <person name="Xia Y."/>
        </authorList>
    </citation>
    <scope>NUCLEOTIDE SEQUENCE [LARGE SCALE GENOMIC DNA]</scope>
    <source>
        <strain evidence="3 4">Hhs.015</strain>
    </source>
</reference>
<accession>A0ABU0X059</accession>
<feature type="region of interest" description="Disordered" evidence="2">
    <location>
        <begin position="1"/>
        <end position="78"/>
    </location>
</feature>
<dbReference type="SUPFAM" id="SSF82784">
    <property type="entry name" value="OsmC-like"/>
    <property type="match status" value="1"/>
</dbReference>
<comment type="caution">
    <text evidence="3">The sequence shown here is derived from an EMBL/GenBank/DDBJ whole genome shotgun (WGS) entry which is preliminary data.</text>
</comment>
<evidence type="ECO:0008006" key="5">
    <source>
        <dbReference type="Google" id="ProtNLM"/>
    </source>
</evidence>
<name>A0ABU0X059_9PSEU</name>
<gene>
    <name evidence="3" type="ORF">CKY47_16325</name>
</gene>
<dbReference type="PANTHER" id="PTHR33797:SF2">
    <property type="entry name" value="ORGANIC HYDROPEROXIDE RESISTANCE PROTEIN-LIKE"/>
    <property type="match status" value="1"/>
</dbReference>
<dbReference type="InterPro" id="IPR019953">
    <property type="entry name" value="OHR"/>
</dbReference>
<dbReference type="Proteomes" id="UP001225605">
    <property type="component" value="Unassembled WGS sequence"/>
</dbReference>
<dbReference type="Pfam" id="PF02566">
    <property type="entry name" value="OsmC"/>
    <property type="match status" value="1"/>
</dbReference>
<feature type="compositionally biased region" description="Basic and acidic residues" evidence="2">
    <location>
        <begin position="13"/>
        <end position="26"/>
    </location>
</feature>
<evidence type="ECO:0000256" key="1">
    <source>
        <dbReference type="ARBA" id="ARBA00007378"/>
    </source>
</evidence>
<keyword evidence="4" id="KW-1185">Reference proteome</keyword>
<organism evidence="3 4">
    <name type="scientific">Saccharothrix yanglingensis</name>
    <dbReference type="NCBI Taxonomy" id="659496"/>
    <lineage>
        <taxon>Bacteria</taxon>
        <taxon>Bacillati</taxon>
        <taxon>Actinomycetota</taxon>
        <taxon>Actinomycetes</taxon>
        <taxon>Pseudonocardiales</taxon>
        <taxon>Pseudonocardiaceae</taxon>
        <taxon>Saccharothrix</taxon>
    </lineage>
</organism>
<evidence type="ECO:0000256" key="2">
    <source>
        <dbReference type="SAM" id="MobiDB-lite"/>
    </source>
</evidence>
<proteinExistence type="inferred from homology"/>
<evidence type="ECO:0000313" key="4">
    <source>
        <dbReference type="Proteomes" id="UP001225605"/>
    </source>
</evidence>